<feature type="binding site" evidence="2">
    <location>
        <position position="139"/>
    </location>
    <ligand>
        <name>Mn(2+)</name>
        <dbReference type="ChEBI" id="CHEBI:29035"/>
        <label>2</label>
    </ligand>
</feature>
<dbReference type="CDD" id="cd05666">
    <property type="entry name" value="M20_Acy1-like"/>
    <property type="match status" value="1"/>
</dbReference>
<dbReference type="InterPro" id="IPR011650">
    <property type="entry name" value="Peptidase_M20_dimer"/>
</dbReference>
<dbReference type="OrthoDB" id="9777385at2"/>
<name>A0A433XAX0_9HYPH</name>
<dbReference type="RefSeq" id="WP_127188483.1">
    <property type="nucleotide sequence ID" value="NZ_RZNJ01000003.1"/>
</dbReference>
<organism evidence="4 5">
    <name type="scientific">Arsenicitalea aurantiaca</name>
    <dbReference type="NCBI Taxonomy" id="1783274"/>
    <lineage>
        <taxon>Bacteria</taxon>
        <taxon>Pseudomonadati</taxon>
        <taxon>Pseudomonadota</taxon>
        <taxon>Alphaproteobacteria</taxon>
        <taxon>Hyphomicrobiales</taxon>
        <taxon>Devosiaceae</taxon>
        <taxon>Arsenicitalea</taxon>
    </lineage>
</organism>
<dbReference type="GO" id="GO:0019877">
    <property type="term" value="P:diaminopimelate biosynthetic process"/>
    <property type="evidence" value="ECO:0007669"/>
    <property type="project" value="UniProtKB-ARBA"/>
</dbReference>
<dbReference type="FunFam" id="3.30.70.360:FF:000001">
    <property type="entry name" value="N-acetyldiaminopimelate deacetylase"/>
    <property type="match status" value="1"/>
</dbReference>
<feature type="binding site" evidence="2">
    <location>
        <position position="104"/>
    </location>
    <ligand>
        <name>Mn(2+)</name>
        <dbReference type="ChEBI" id="CHEBI:29035"/>
        <label>2</label>
    </ligand>
</feature>
<evidence type="ECO:0000256" key="2">
    <source>
        <dbReference type="PIRSR" id="PIRSR005962-1"/>
    </source>
</evidence>
<proteinExistence type="predicted"/>
<protein>
    <submittedName>
        <fullName evidence="4">Amidohydrolase</fullName>
    </submittedName>
</protein>
<feature type="domain" description="Peptidase M20 dimerisation" evidence="3">
    <location>
        <begin position="188"/>
        <end position="283"/>
    </location>
</feature>
<evidence type="ECO:0000313" key="4">
    <source>
        <dbReference type="EMBL" id="RUT31237.1"/>
    </source>
</evidence>
<comment type="caution">
    <text evidence="4">The sequence shown here is derived from an EMBL/GenBank/DDBJ whole genome shotgun (WGS) entry which is preliminary data.</text>
</comment>
<sequence>MPVINRIADLHADITAWRHDLHANPELLYDVHRTAGKVAEMLQSFGVDEVATGIGRTGVVGVIRGRNGGAGKVIALRADMDALPITEKSGRPYASRNPGKMHACGHDGHTAMLLGAARYLAETRNFEGTAIVIFQPAEEGGAGARTMMEDGLMERFGIDEVYGLHNMPGIPAGQFAIREGGMMAGTDEFAIEIEGVGGHAAMPNRTVDPIVVGAQIVTALQTIVSRNVDPLRSAVVSVTTFNAGSAHNVIARTARLSGTVRTLDEAVRDQVEARLRQTAEQIAAAFGATAQVSYRRGYPVTVNAPHQTAFAAQVAGDVAGVERVEIGVDATMGGEDFAYMLQARPGAYIFLGNGDSAQLHTETYDFNDEIIPAGVSYFCRLVETGLPVR</sequence>
<evidence type="ECO:0000259" key="3">
    <source>
        <dbReference type="Pfam" id="PF07687"/>
    </source>
</evidence>
<dbReference type="GO" id="GO:0046872">
    <property type="term" value="F:metal ion binding"/>
    <property type="evidence" value="ECO:0007669"/>
    <property type="project" value="UniProtKB-KW"/>
</dbReference>
<dbReference type="Pfam" id="PF01546">
    <property type="entry name" value="Peptidase_M20"/>
    <property type="match status" value="1"/>
</dbReference>
<feature type="binding site" evidence="2">
    <location>
        <position position="165"/>
    </location>
    <ligand>
        <name>Mn(2+)</name>
        <dbReference type="ChEBI" id="CHEBI:29035"/>
        <label>2</label>
    </ligand>
</feature>
<accession>A0A433XAX0</accession>
<dbReference type="Pfam" id="PF07687">
    <property type="entry name" value="M20_dimer"/>
    <property type="match status" value="1"/>
</dbReference>
<dbReference type="PIRSF" id="PIRSF005962">
    <property type="entry name" value="Pept_M20D_amidohydro"/>
    <property type="match status" value="1"/>
</dbReference>
<dbReference type="InterPro" id="IPR017439">
    <property type="entry name" value="Amidohydrolase"/>
</dbReference>
<evidence type="ECO:0000256" key="1">
    <source>
        <dbReference type="ARBA" id="ARBA00022801"/>
    </source>
</evidence>
<dbReference type="InterPro" id="IPR036264">
    <property type="entry name" value="Bact_exopeptidase_dim_dom"/>
</dbReference>
<keyword evidence="1 4" id="KW-0378">Hydrolase</keyword>
<dbReference type="NCBIfam" id="TIGR01891">
    <property type="entry name" value="amidohydrolases"/>
    <property type="match status" value="1"/>
</dbReference>
<keyword evidence="2" id="KW-0479">Metal-binding</keyword>
<dbReference type="EMBL" id="RZNJ01000003">
    <property type="protein sequence ID" value="RUT31237.1"/>
    <property type="molecule type" value="Genomic_DNA"/>
</dbReference>
<dbReference type="Proteomes" id="UP000281547">
    <property type="component" value="Unassembled WGS sequence"/>
</dbReference>
<dbReference type="SUPFAM" id="SSF53187">
    <property type="entry name" value="Zn-dependent exopeptidases"/>
    <property type="match status" value="1"/>
</dbReference>
<dbReference type="SUPFAM" id="SSF55031">
    <property type="entry name" value="Bacterial exopeptidase dimerisation domain"/>
    <property type="match status" value="1"/>
</dbReference>
<keyword evidence="2" id="KW-0464">Manganese</keyword>
<evidence type="ECO:0000313" key="5">
    <source>
        <dbReference type="Proteomes" id="UP000281547"/>
    </source>
</evidence>
<dbReference type="AlphaFoldDB" id="A0A433XAX0"/>
<feature type="binding site" evidence="2">
    <location>
        <position position="360"/>
    </location>
    <ligand>
        <name>Mn(2+)</name>
        <dbReference type="ChEBI" id="CHEBI:29035"/>
        <label>2</label>
    </ligand>
</feature>
<gene>
    <name evidence="4" type="ORF">EMQ25_10270</name>
</gene>
<dbReference type="PANTHER" id="PTHR11014">
    <property type="entry name" value="PEPTIDASE M20 FAMILY MEMBER"/>
    <property type="match status" value="1"/>
</dbReference>
<reference evidence="4 5" key="1">
    <citation type="journal article" date="2016" name="Int. J. Syst. Evol. Microbiol.">
        <title>Arsenicitalea aurantiaca gen. nov., sp. nov., a new member of the family Hyphomicrobiaceae, isolated from high-arsenic sediment.</title>
        <authorList>
            <person name="Mu Y."/>
            <person name="Zhou L."/>
            <person name="Zeng X.C."/>
            <person name="Liu L."/>
            <person name="Pan Y."/>
            <person name="Chen X."/>
            <person name="Wang J."/>
            <person name="Li S."/>
            <person name="Li W.J."/>
            <person name="Wang Y."/>
        </authorList>
    </citation>
    <scope>NUCLEOTIDE SEQUENCE [LARGE SCALE GENOMIC DNA]</scope>
    <source>
        <strain evidence="4 5">42-50</strain>
    </source>
</reference>
<dbReference type="InterPro" id="IPR002933">
    <property type="entry name" value="Peptidase_M20"/>
</dbReference>
<comment type="cofactor">
    <cofactor evidence="2">
        <name>Mn(2+)</name>
        <dbReference type="ChEBI" id="CHEBI:29035"/>
    </cofactor>
    <text evidence="2">The Mn(2+) ion enhances activity.</text>
</comment>
<keyword evidence="5" id="KW-1185">Reference proteome</keyword>
<dbReference type="PANTHER" id="PTHR11014:SF63">
    <property type="entry name" value="METALLOPEPTIDASE, PUTATIVE (AFU_ORTHOLOGUE AFUA_6G09600)-RELATED"/>
    <property type="match status" value="1"/>
</dbReference>
<feature type="binding site" evidence="2">
    <location>
        <position position="106"/>
    </location>
    <ligand>
        <name>Mn(2+)</name>
        <dbReference type="ChEBI" id="CHEBI:29035"/>
        <label>2</label>
    </ligand>
</feature>
<dbReference type="GO" id="GO:0050118">
    <property type="term" value="F:N-acetyldiaminopimelate deacetylase activity"/>
    <property type="evidence" value="ECO:0007669"/>
    <property type="project" value="UniProtKB-ARBA"/>
</dbReference>
<dbReference type="Gene3D" id="3.40.630.10">
    <property type="entry name" value="Zn peptidases"/>
    <property type="match status" value="1"/>
</dbReference>
<dbReference type="Gene3D" id="3.30.70.360">
    <property type="match status" value="1"/>
</dbReference>